<dbReference type="Pfam" id="PF08524">
    <property type="entry name" value="rRNA_processing"/>
    <property type="match status" value="1"/>
</dbReference>
<accession>A0A7H9HPX0</accession>
<reference evidence="4 5" key="1">
    <citation type="submission" date="2020-06" db="EMBL/GenBank/DDBJ databases">
        <title>The yeast mating-type switching endonuclease HO is a domesticated member of an unorthodox homing genetic element family.</title>
        <authorList>
            <person name="Coughlan A.Y."/>
            <person name="Lombardi L."/>
            <person name="Braun-Galleani S."/>
            <person name="Martos A.R."/>
            <person name="Galeote V."/>
            <person name="Bigey F."/>
            <person name="Dequin S."/>
            <person name="Byrne K.P."/>
            <person name="Wolfe K.H."/>
        </authorList>
    </citation>
    <scope>NUCLEOTIDE SEQUENCE [LARGE SCALE GENOMIC DNA]</scope>
    <source>
        <strain evidence="4 5">CBS2947</strain>
    </source>
</reference>
<feature type="compositionally biased region" description="Basic and acidic residues" evidence="3">
    <location>
        <begin position="39"/>
        <end position="79"/>
    </location>
</feature>
<feature type="compositionally biased region" description="Basic and acidic residues" evidence="3">
    <location>
        <begin position="86"/>
        <end position="116"/>
    </location>
</feature>
<feature type="region of interest" description="Disordered" evidence="3">
    <location>
        <begin position="39"/>
        <end position="151"/>
    </location>
</feature>
<dbReference type="InterPro" id="IPR013730">
    <property type="entry name" value="Fyv7/TAP26"/>
</dbReference>
<dbReference type="EMBL" id="CP059268">
    <property type="protein sequence ID" value="QLQ79329.1"/>
    <property type="molecule type" value="Genomic_DNA"/>
</dbReference>
<feature type="compositionally biased region" description="Basic and acidic residues" evidence="3">
    <location>
        <begin position="135"/>
        <end position="151"/>
    </location>
</feature>
<name>A0A7H9HPX0_9SACH</name>
<evidence type="ECO:0000313" key="4">
    <source>
        <dbReference type="EMBL" id="QLQ79329.1"/>
    </source>
</evidence>
<evidence type="ECO:0000256" key="1">
    <source>
        <dbReference type="ARBA" id="ARBA00006800"/>
    </source>
</evidence>
<evidence type="ECO:0000256" key="2">
    <source>
        <dbReference type="ARBA" id="ARBA00018780"/>
    </source>
</evidence>
<dbReference type="AlphaFoldDB" id="A0A7H9HPX0"/>
<sequence length="151" mass="18157">MTTAKQQQNRKKYTKDYKLKEIQKSLTHKARLKKEYLRALKEEGYSVPDKKADGKSKEEIRRLKQEQRDKNRKKLEEQKRGKKWAKKEQQEASEDRRRSELENIKHIKSKMDEREKRKQKLTKKTRTGQPLMGPKIEDLLGKIKGDDTYTK</sequence>
<dbReference type="Proteomes" id="UP000510647">
    <property type="component" value="Chromosome 2"/>
</dbReference>
<evidence type="ECO:0000256" key="3">
    <source>
        <dbReference type="SAM" id="MobiDB-lite"/>
    </source>
</evidence>
<gene>
    <name evidence="4" type="ORF">HG537_0B06770</name>
</gene>
<keyword evidence="5" id="KW-1185">Reference proteome</keyword>
<protein>
    <recommendedName>
        <fullName evidence="2">rRNA-processing protein FYV7</fullName>
    </recommendedName>
</protein>
<comment type="similarity">
    <text evidence="1">Belongs to the FYV7 family.</text>
</comment>
<feature type="compositionally biased region" description="Basic residues" evidence="3">
    <location>
        <begin position="117"/>
        <end position="126"/>
    </location>
</feature>
<evidence type="ECO:0000313" key="5">
    <source>
        <dbReference type="Proteomes" id="UP000510647"/>
    </source>
</evidence>
<organism evidence="4 5">
    <name type="scientific">Torulaspora globosa</name>
    <dbReference type="NCBI Taxonomy" id="48254"/>
    <lineage>
        <taxon>Eukaryota</taxon>
        <taxon>Fungi</taxon>
        <taxon>Dikarya</taxon>
        <taxon>Ascomycota</taxon>
        <taxon>Saccharomycotina</taxon>
        <taxon>Saccharomycetes</taxon>
        <taxon>Saccharomycetales</taxon>
        <taxon>Saccharomycetaceae</taxon>
        <taxon>Torulaspora</taxon>
    </lineage>
</organism>
<dbReference type="OrthoDB" id="2135053at2759"/>
<proteinExistence type="inferred from homology"/>